<dbReference type="GO" id="GO:0060271">
    <property type="term" value="P:cilium assembly"/>
    <property type="evidence" value="ECO:0007669"/>
    <property type="project" value="TreeGrafter"/>
</dbReference>
<dbReference type="GO" id="GO:0005929">
    <property type="term" value="C:cilium"/>
    <property type="evidence" value="ECO:0007669"/>
    <property type="project" value="UniProtKB-ARBA"/>
</dbReference>
<feature type="coiled-coil region" evidence="5">
    <location>
        <begin position="540"/>
        <end position="571"/>
    </location>
</feature>
<keyword evidence="7" id="KW-1185">Reference proteome</keyword>
<name>A0A182NNY0_9DIPT</name>
<evidence type="ECO:0000313" key="7">
    <source>
        <dbReference type="Proteomes" id="UP000075884"/>
    </source>
</evidence>
<dbReference type="PANTHER" id="PTHR19960:SF12">
    <property type="entry name" value="TEKTIN-4"/>
    <property type="match status" value="1"/>
</dbReference>
<organism evidence="6 7">
    <name type="scientific">Anopheles dirus</name>
    <dbReference type="NCBI Taxonomy" id="7168"/>
    <lineage>
        <taxon>Eukaryota</taxon>
        <taxon>Metazoa</taxon>
        <taxon>Ecdysozoa</taxon>
        <taxon>Arthropoda</taxon>
        <taxon>Hexapoda</taxon>
        <taxon>Insecta</taxon>
        <taxon>Pterygota</taxon>
        <taxon>Neoptera</taxon>
        <taxon>Endopterygota</taxon>
        <taxon>Diptera</taxon>
        <taxon>Nematocera</taxon>
        <taxon>Culicoidea</taxon>
        <taxon>Culicidae</taxon>
        <taxon>Anophelinae</taxon>
        <taxon>Anopheles</taxon>
    </lineage>
</organism>
<keyword evidence="4 5" id="KW-0175">Coiled coil</keyword>
<dbReference type="PANTHER" id="PTHR19960">
    <property type="entry name" value="TEKTIN"/>
    <property type="match status" value="1"/>
</dbReference>
<reference evidence="6" key="2">
    <citation type="submission" date="2020-05" db="UniProtKB">
        <authorList>
            <consortium name="EnsemblMetazoa"/>
        </authorList>
    </citation>
    <scope>IDENTIFICATION</scope>
    <source>
        <strain evidence="6">WRAIR2</strain>
    </source>
</reference>
<accession>A0A182NNY0</accession>
<dbReference type="GO" id="GO:0060294">
    <property type="term" value="P:cilium movement involved in cell motility"/>
    <property type="evidence" value="ECO:0007669"/>
    <property type="project" value="InterPro"/>
</dbReference>
<comment type="similarity">
    <text evidence="2">Belongs to the tektin family.</text>
</comment>
<dbReference type="GO" id="GO:0005737">
    <property type="term" value="C:cytoplasm"/>
    <property type="evidence" value="ECO:0007669"/>
    <property type="project" value="UniProtKB-SubCell"/>
</dbReference>
<dbReference type="Proteomes" id="UP000075884">
    <property type="component" value="Unassembled WGS sequence"/>
</dbReference>
<evidence type="ECO:0000313" key="6">
    <source>
        <dbReference type="EnsemblMetazoa" id="ADIR009365-PA"/>
    </source>
</evidence>
<comment type="subcellular location">
    <subcellularLocation>
        <location evidence="1">Cytoplasm</location>
    </subcellularLocation>
</comment>
<protein>
    <recommendedName>
        <fullName evidence="8">Tektin</fullName>
    </recommendedName>
</protein>
<dbReference type="GO" id="GO:0005634">
    <property type="term" value="C:nucleus"/>
    <property type="evidence" value="ECO:0007669"/>
    <property type="project" value="TreeGrafter"/>
</dbReference>
<proteinExistence type="inferred from homology"/>
<dbReference type="Pfam" id="PF03148">
    <property type="entry name" value="Tektin"/>
    <property type="match status" value="1"/>
</dbReference>
<evidence type="ECO:0008006" key="8">
    <source>
        <dbReference type="Google" id="ProtNLM"/>
    </source>
</evidence>
<dbReference type="PRINTS" id="PR00511">
    <property type="entry name" value="TEKTIN"/>
</dbReference>
<feature type="coiled-coil region" evidence="5">
    <location>
        <begin position="745"/>
        <end position="772"/>
    </location>
</feature>
<dbReference type="InterPro" id="IPR048256">
    <property type="entry name" value="Tektin-like"/>
</dbReference>
<feature type="coiled-coil region" evidence="5">
    <location>
        <begin position="825"/>
        <end position="852"/>
    </location>
</feature>
<dbReference type="EnsemblMetazoa" id="ADIR009365-RA">
    <property type="protein sequence ID" value="ADIR009365-PA"/>
    <property type="gene ID" value="ADIR009365"/>
</dbReference>
<dbReference type="AlphaFoldDB" id="A0A182NNY0"/>
<evidence type="ECO:0000256" key="5">
    <source>
        <dbReference type="SAM" id="Coils"/>
    </source>
</evidence>
<evidence type="ECO:0000256" key="4">
    <source>
        <dbReference type="ARBA" id="ARBA00023054"/>
    </source>
</evidence>
<evidence type="ECO:0000256" key="2">
    <source>
        <dbReference type="ARBA" id="ARBA00007209"/>
    </source>
</evidence>
<dbReference type="GO" id="GO:0015630">
    <property type="term" value="C:microtubule cytoskeleton"/>
    <property type="evidence" value="ECO:0007669"/>
    <property type="project" value="TreeGrafter"/>
</dbReference>
<evidence type="ECO:0000256" key="1">
    <source>
        <dbReference type="ARBA" id="ARBA00004496"/>
    </source>
</evidence>
<dbReference type="STRING" id="7168.A0A182NNY0"/>
<dbReference type="VEuPathDB" id="VectorBase:ADIR009365"/>
<keyword evidence="3" id="KW-0963">Cytoplasm</keyword>
<dbReference type="InterPro" id="IPR000435">
    <property type="entry name" value="Tektins"/>
</dbReference>
<evidence type="ECO:0000256" key="3">
    <source>
        <dbReference type="ARBA" id="ARBA00022490"/>
    </source>
</evidence>
<sequence>MSLNYGSDSRSHANRIGRSESSKVFEIEQCMYNLSEDFTRQTDLRVPAEPAEEHVKPEVCSQAVSDGAAPPVPTVHTLADILRCPIPDEIMRKLCFSEMMLVCDGNETIIGGAAINVSLIAQDVLAAFSSTRLTFLGRATAESELMSFADRSCRPLQERKCETLISGTTRQEKQIQLYFDETHRVTAYRQECDGLRTESFQGMLDVAQTGSGSEASGTTSEQTILPDGLQLLLLRYLIVSNFVGEICSQTIDIQGRVGNCVHRVSAAMPASHGTRRHRTSETVKEVRKTIWYPDGSEPEESVSHYSSTGRLLRHGWNGSNYVLIANPLGSAPPSAVVDLEHSMKDYVQALAGLIRNRSSVKGLIDDVHCSVKEMDITMGGLPHKHSVFQETSVDNPFHTPREPTAADINAYQQELQTSPVGLPASDPPPYLPQRAGNSDGYPLAKPMGPIGPWATGRVDWGALSGQTGTRPVVNQYSITRYSVDEWRQRNADMIAACESSVDRSMRVENASKNTILRTYATADKTQTDCTQSLHVRAKNIDNLKCELDRAISSMQEEIAALERQRRRLKQSLAVLRMPEAIACECLERRTGRPDTELIRDRPEEELIQEISLISEIKALLLQTLAKIEQQQSDNRAVRQRMEFDWSEKKMAHENDAINCNLRNQSTNTLFKPGATRCSNEQSTEIYWEKFTRETLDMYSNCRHKSEQLRNTLDAILTNAARDLRTQADSVERALANRISCMEEVREKLEIDLRTVLQRLADTEIQIDKLKVAIRNMDYAMMVVHTRLGNRNQRPRVENCRDQPQSLLIAEVKSLEVGTSAMNAQLKQEEDVKQELINRRNELEREIMLKRRTIAIDRDRCQLLRSHFPSSTALSGY</sequence>
<reference evidence="7" key="1">
    <citation type="submission" date="2013-03" db="EMBL/GenBank/DDBJ databases">
        <title>The Genome Sequence of Anopheles dirus WRAIR2.</title>
        <authorList>
            <consortium name="The Broad Institute Genomics Platform"/>
            <person name="Neafsey D.E."/>
            <person name="Walton C."/>
            <person name="Walker B."/>
            <person name="Young S.K."/>
            <person name="Zeng Q."/>
            <person name="Gargeya S."/>
            <person name="Fitzgerald M."/>
            <person name="Haas B."/>
            <person name="Abouelleil A."/>
            <person name="Allen A.W."/>
            <person name="Alvarado L."/>
            <person name="Arachchi H.M."/>
            <person name="Berlin A.M."/>
            <person name="Chapman S.B."/>
            <person name="Gainer-Dewar J."/>
            <person name="Goldberg J."/>
            <person name="Griggs A."/>
            <person name="Gujja S."/>
            <person name="Hansen M."/>
            <person name="Howarth C."/>
            <person name="Imamovic A."/>
            <person name="Ireland A."/>
            <person name="Larimer J."/>
            <person name="McCowan C."/>
            <person name="Murphy C."/>
            <person name="Pearson M."/>
            <person name="Poon T.W."/>
            <person name="Priest M."/>
            <person name="Roberts A."/>
            <person name="Saif S."/>
            <person name="Shea T."/>
            <person name="Sisk P."/>
            <person name="Sykes S."/>
            <person name="Wortman J."/>
            <person name="Nusbaum C."/>
            <person name="Birren B."/>
        </authorList>
    </citation>
    <scope>NUCLEOTIDE SEQUENCE [LARGE SCALE GENOMIC DNA]</scope>
    <source>
        <strain evidence="7">WRAIR2</strain>
    </source>
</reference>